<dbReference type="Proteomes" id="UP000248616">
    <property type="component" value="Unassembled WGS sequence"/>
</dbReference>
<dbReference type="Pfam" id="PF13417">
    <property type="entry name" value="GST_N_3"/>
    <property type="match status" value="1"/>
</dbReference>
<dbReference type="InterPro" id="IPR034345">
    <property type="entry name" value="Gtt2-like_N"/>
</dbReference>
<dbReference type="InterPro" id="IPR040079">
    <property type="entry name" value="Glutathione_S-Trfase"/>
</dbReference>
<keyword evidence="4" id="KW-1185">Reference proteome</keyword>
<evidence type="ECO:0000313" key="3">
    <source>
        <dbReference type="EMBL" id="PZV33088.1"/>
    </source>
</evidence>
<evidence type="ECO:0000259" key="1">
    <source>
        <dbReference type="PROSITE" id="PS50404"/>
    </source>
</evidence>
<evidence type="ECO:0000259" key="2">
    <source>
        <dbReference type="PROSITE" id="PS50405"/>
    </source>
</evidence>
<dbReference type="SFLD" id="SFLDG00358">
    <property type="entry name" value="Main_(cytGST)"/>
    <property type="match status" value="1"/>
</dbReference>
<dbReference type="SFLD" id="SFLDS00019">
    <property type="entry name" value="Glutathione_Transferase_(cytos"/>
    <property type="match status" value="1"/>
</dbReference>
<dbReference type="PANTHER" id="PTHR44051">
    <property type="entry name" value="GLUTATHIONE S-TRANSFERASE-RELATED"/>
    <property type="match status" value="1"/>
</dbReference>
<evidence type="ECO:0000313" key="4">
    <source>
        <dbReference type="Proteomes" id="UP000248616"/>
    </source>
</evidence>
<dbReference type="Gene3D" id="1.20.1050.10">
    <property type="match status" value="1"/>
</dbReference>
<keyword evidence="3" id="KW-0808">Transferase</keyword>
<dbReference type="AlphaFoldDB" id="A0A2W7BUB7"/>
<comment type="caution">
    <text evidence="3">The sequence shown here is derived from an EMBL/GenBank/DDBJ whole genome shotgun (WGS) entry which is preliminary data.</text>
</comment>
<dbReference type="PROSITE" id="PS51354">
    <property type="entry name" value="GLUTAREDOXIN_2"/>
    <property type="match status" value="1"/>
</dbReference>
<dbReference type="InterPro" id="IPR010987">
    <property type="entry name" value="Glutathione-S-Trfase_C-like"/>
</dbReference>
<dbReference type="CDD" id="cd03051">
    <property type="entry name" value="GST_N_GTT2_like"/>
    <property type="match status" value="1"/>
</dbReference>
<dbReference type="RefSeq" id="WP_111549414.1">
    <property type="nucleotide sequence ID" value="NZ_MZXV01000086.1"/>
</dbReference>
<dbReference type="InterPro" id="IPR036249">
    <property type="entry name" value="Thioredoxin-like_sf"/>
</dbReference>
<protein>
    <submittedName>
        <fullName evidence="3">Glutathione S-transferase</fullName>
    </submittedName>
</protein>
<feature type="domain" description="GST C-terminal" evidence="2">
    <location>
        <begin position="86"/>
        <end position="210"/>
    </location>
</feature>
<dbReference type="PROSITE" id="PS50404">
    <property type="entry name" value="GST_NTER"/>
    <property type="match status" value="1"/>
</dbReference>
<feature type="domain" description="GST N-terminal" evidence="1">
    <location>
        <begin position="1"/>
        <end position="81"/>
    </location>
</feature>
<sequence>MKLYHSNGSPNSRRVRILIAEKGLDIELAPVDLGAKEQFSDAYRAINARAVVPTLVLDDGTAIGEVPAIMRYLDEAYPKVPLLGVTPKEKALITMWERRAELEGFASVMEGVRNAAAGLKGRAFSGPHGYEQIPALIERSKQRVANFYTDFEARLKDVEFVAGDRFSAADITTLVTVDFATKAFAMPIPDDSVALKHWYDAVSARPSAAA</sequence>
<dbReference type="EMBL" id="MZXV01000086">
    <property type="protein sequence ID" value="PZV33088.1"/>
    <property type="molecule type" value="Genomic_DNA"/>
</dbReference>
<dbReference type="GO" id="GO:0016740">
    <property type="term" value="F:transferase activity"/>
    <property type="evidence" value="ECO:0007669"/>
    <property type="project" value="UniProtKB-KW"/>
</dbReference>
<dbReference type="SUPFAM" id="SSF47616">
    <property type="entry name" value="GST C-terminal domain-like"/>
    <property type="match status" value="1"/>
</dbReference>
<name>A0A2W7BUB7_9HYPH</name>
<gene>
    <name evidence="3" type="ORF">B5V02_39635</name>
</gene>
<dbReference type="InterPro" id="IPR004045">
    <property type="entry name" value="Glutathione_S-Trfase_N"/>
</dbReference>
<reference evidence="4" key="1">
    <citation type="submission" date="2017-03" db="EMBL/GenBank/DDBJ databases">
        <authorList>
            <person name="Safronova V.I."/>
            <person name="Sazanova A.L."/>
            <person name="Chirak E.R."/>
        </authorList>
    </citation>
    <scope>NUCLEOTIDE SEQUENCE [LARGE SCALE GENOMIC DNA]</scope>
    <source>
        <strain evidence="4">Ach-343</strain>
    </source>
</reference>
<dbReference type="Gene3D" id="3.40.30.10">
    <property type="entry name" value="Glutaredoxin"/>
    <property type="match status" value="1"/>
</dbReference>
<dbReference type="Pfam" id="PF13410">
    <property type="entry name" value="GST_C_2"/>
    <property type="match status" value="1"/>
</dbReference>
<dbReference type="OrthoDB" id="5293590at2"/>
<dbReference type="PROSITE" id="PS50405">
    <property type="entry name" value="GST_CTER"/>
    <property type="match status" value="1"/>
</dbReference>
<dbReference type="SUPFAM" id="SSF52833">
    <property type="entry name" value="Thioredoxin-like"/>
    <property type="match status" value="1"/>
</dbReference>
<dbReference type="PANTHER" id="PTHR44051:SF8">
    <property type="entry name" value="GLUTATHIONE S-TRANSFERASE GSTA"/>
    <property type="match status" value="1"/>
</dbReference>
<organism evidence="3 4">
    <name type="scientific">Mesorhizobium kowhaii</name>
    <dbReference type="NCBI Taxonomy" id="1300272"/>
    <lineage>
        <taxon>Bacteria</taxon>
        <taxon>Pseudomonadati</taxon>
        <taxon>Pseudomonadota</taxon>
        <taxon>Alphaproteobacteria</taxon>
        <taxon>Hyphomicrobiales</taxon>
        <taxon>Phyllobacteriaceae</taxon>
        <taxon>Mesorhizobium</taxon>
    </lineage>
</organism>
<dbReference type="InterPro" id="IPR036282">
    <property type="entry name" value="Glutathione-S-Trfase_C_sf"/>
</dbReference>
<proteinExistence type="predicted"/>
<accession>A0A2W7BUB7</accession>